<organism evidence="1 2">
    <name type="scientific">Pristionchus entomophagus</name>
    <dbReference type="NCBI Taxonomy" id="358040"/>
    <lineage>
        <taxon>Eukaryota</taxon>
        <taxon>Metazoa</taxon>
        <taxon>Ecdysozoa</taxon>
        <taxon>Nematoda</taxon>
        <taxon>Chromadorea</taxon>
        <taxon>Rhabditida</taxon>
        <taxon>Rhabditina</taxon>
        <taxon>Diplogasteromorpha</taxon>
        <taxon>Diplogasteroidea</taxon>
        <taxon>Neodiplogasteridae</taxon>
        <taxon>Pristionchus</taxon>
    </lineage>
</organism>
<keyword evidence="2" id="KW-1185">Reference proteome</keyword>
<reference evidence="1" key="1">
    <citation type="submission" date="2023-10" db="EMBL/GenBank/DDBJ databases">
        <title>Genome assembly of Pristionchus species.</title>
        <authorList>
            <person name="Yoshida K."/>
            <person name="Sommer R.J."/>
        </authorList>
    </citation>
    <scope>NUCLEOTIDE SEQUENCE</scope>
    <source>
        <strain evidence="1">RS0144</strain>
    </source>
</reference>
<dbReference type="AlphaFoldDB" id="A0AAV5TUW1"/>
<sequence>MDIFSWRRKCVEASVSSRRCIIHQQFRSDRWYLVCCTSLQHCRPRWSSVVIPSRSNRESSLFSTRPSRLHPLTPPISQRIRTCGWFH</sequence>
<gene>
    <name evidence="1" type="ORF">PENTCL1PPCAC_20219</name>
</gene>
<protein>
    <submittedName>
        <fullName evidence="1">Uncharacterized protein</fullName>
    </submittedName>
</protein>
<evidence type="ECO:0000313" key="1">
    <source>
        <dbReference type="EMBL" id="GMS98044.1"/>
    </source>
</evidence>
<accession>A0AAV5TUW1</accession>
<proteinExistence type="predicted"/>
<comment type="caution">
    <text evidence="1">The sequence shown here is derived from an EMBL/GenBank/DDBJ whole genome shotgun (WGS) entry which is preliminary data.</text>
</comment>
<evidence type="ECO:0000313" key="2">
    <source>
        <dbReference type="Proteomes" id="UP001432027"/>
    </source>
</evidence>
<dbReference type="Proteomes" id="UP001432027">
    <property type="component" value="Unassembled WGS sequence"/>
</dbReference>
<name>A0AAV5TUW1_9BILA</name>
<dbReference type="EMBL" id="BTSX01000005">
    <property type="protein sequence ID" value="GMS98044.1"/>
    <property type="molecule type" value="Genomic_DNA"/>
</dbReference>